<evidence type="ECO:0000256" key="8">
    <source>
        <dbReference type="ARBA" id="ARBA00022842"/>
    </source>
</evidence>
<dbReference type="Proteomes" id="UP000216052">
    <property type="component" value="Chromosome"/>
</dbReference>
<comment type="catalytic activity">
    <reaction evidence="9 10 11">
        <text>adenosine(37) in tRNA + dimethylallyl diphosphate = N(6)-dimethylallyladenosine(37) in tRNA + diphosphate</text>
        <dbReference type="Rhea" id="RHEA:26482"/>
        <dbReference type="Rhea" id="RHEA-COMP:10162"/>
        <dbReference type="Rhea" id="RHEA-COMP:10375"/>
        <dbReference type="ChEBI" id="CHEBI:33019"/>
        <dbReference type="ChEBI" id="CHEBI:57623"/>
        <dbReference type="ChEBI" id="CHEBI:74411"/>
        <dbReference type="ChEBI" id="CHEBI:74415"/>
        <dbReference type="EC" id="2.5.1.75"/>
    </reaction>
</comment>
<evidence type="ECO:0000256" key="12">
    <source>
        <dbReference type="RuleBase" id="RU003784"/>
    </source>
</evidence>
<keyword evidence="5 10" id="KW-0819">tRNA processing</keyword>
<feature type="region of interest" description="Interaction with substrate tRNA" evidence="10">
    <location>
        <begin position="29"/>
        <end position="32"/>
    </location>
</feature>
<evidence type="ECO:0000256" key="4">
    <source>
        <dbReference type="ARBA" id="ARBA00022679"/>
    </source>
</evidence>
<dbReference type="PANTHER" id="PTHR11088">
    <property type="entry name" value="TRNA DIMETHYLALLYLTRANSFERASE"/>
    <property type="match status" value="1"/>
</dbReference>
<reference evidence="14" key="1">
    <citation type="submission" date="2024-05" db="EMBL/GenBank/DDBJ databases">
        <title>Isolation and characterization of Sporomusa carbonis sp. nov., a carboxydotrophic hydrogenogen in the genus of Sporomusa isolated from a charcoal burning pile.</title>
        <authorList>
            <person name="Boeer T."/>
            <person name="Rosenbaum F."/>
            <person name="Eysell L."/>
            <person name="Mueller V."/>
            <person name="Daniel R."/>
            <person name="Poehlein A."/>
        </authorList>
    </citation>
    <scope>NUCLEOTIDE SEQUENCE [LARGE SCALE GENOMIC DNA]</scope>
    <source>
        <strain evidence="14">DSM 3132</strain>
    </source>
</reference>
<evidence type="ECO:0000256" key="3">
    <source>
        <dbReference type="ARBA" id="ARBA00005842"/>
    </source>
</evidence>
<evidence type="ECO:0000256" key="10">
    <source>
        <dbReference type="HAMAP-Rule" id="MF_00185"/>
    </source>
</evidence>
<dbReference type="InterPro" id="IPR039657">
    <property type="entry name" value="Dimethylallyltransferase"/>
</dbReference>
<evidence type="ECO:0000256" key="5">
    <source>
        <dbReference type="ARBA" id="ARBA00022694"/>
    </source>
</evidence>
<comment type="subunit">
    <text evidence="10">Monomer.</text>
</comment>
<keyword evidence="7 10" id="KW-0067">ATP-binding</keyword>
<dbReference type="InterPro" id="IPR027417">
    <property type="entry name" value="P-loop_NTPase"/>
</dbReference>
<accession>A0ABZ3J375</accession>
<evidence type="ECO:0000256" key="13">
    <source>
        <dbReference type="RuleBase" id="RU003785"/>
    </source>
</evidence>
<gene>
    <name evidence="10 14" type="primary">miaA</name>
    <name evidence="14" type="ORF">SPACI_027130</name>
</gene>
<evidence type="ECO:0000256" key="1">
    <source>
        <dbReference type="ARBA" id="ARBA00001946"/>
    </source>
</evidence>
<proteinExistence type="inferred from homology"/>
<feature type="site" description="Interaction with substrate tRNA" evidence="10">
    <location>
        <position position="118"/>
    </location>
</feature>
<dbReference type="EC" id="2.5.1.75" evidence="10"/>
<dbReference type="Gene3D" id="1.10.20.140">
    <property type="match status" value="1"/>
</dbReference>
<dbReference type="PANTHER" id="PTHR11088:SF60">
    <property type="entry name" value="TRNA DIMETHYLALLYLTRANSFERASE"/>
    <property type="match status" value="1"/>
</dbReference>
<evidence type="ECO:0000256" key="9">
    <source>
        <dbReference type="ARBA" id="ARBA00049563"/>
    </source>
</evidence>
<evidence type="ECO:0000256" key="2">
    <source>
        <dbReference type="ARBA" id="ARBA00003213"/>
    </source>
</evidence>
<keyword evidence="4 10" id="KW-0808">Transferase</keyword>
<comment type="caution">
    <text evidence="10">Lacks conserved residue(s) required for the propagation of feature annotation.</text>
</comment>
<dbReference type="Pfam" id="PF01715">
    <property type="entry name" value="IPPT"/>
    <property type="match status" value="1"/>
</dbReference>
<name>A0ABZ3J375_SPOA4</name>
<dbReference type="NCBIfam" id="TIGR00174">
    <property type="entry name" value="miaA"/>
    <property type="match status" value="1"/>
</dbReference>
<feature type="site" description="Interaction with substrate tRNA" evidence="10">
    <location>
        <position position="95"/>
    </location>
</feature>
<dbReference type="HAMAP" id="MF_00185">
    <property type="entry name" value="IPP_trans"/>
    <property type="match status" value="1"/>
</dbReference>
<comment type="similarity">
    <text evidence="3 10 13">Belongs to the IPP transferase family.</text>
</comment>
<evidence type="ECO:0000313" key="14">
    <source>
        <dbReference type="EMBL" id="XFO72660.1"/>
    </source>
</evidence>
<evidence type="ECO:0000256" key="11">
    <source>
        <dbReference type="RuleBase" id="RU003783"/>
    </source>
</evidence>
<dbReference type="SUPFAM" id="SSF52540">
    <property type="entry name" value="P-loop containing nucleoside triphosphate hydrolases"/>
    <property type="match status" value="2"/>
</dbReference>
<comment type="cofactor">
    <cofactor evidence="1 10">
        <name>Mg(2+)</name>
        <dbReference type="ChEBI" id="CHEBI:18420"/>
    </cofactor>
</comment>
<organism evidence="14 15">
    <name type="scientific">Sporomusa acidovorans (strain ATCC 49682 / DSM 3132 / Mol)</name>
    <dbReference type="NCBI Taxonomy" id="1123286"/>
    <lineage>
        <taxon>Bacteria</taxon>
        <taxon>Bacillati</taxon>
        <taxon>Bacillota</taxon>
        <taxon>Negativicutes</taxon>
        <taxon>Selenomonadales</taxon>
        <taxon>Sporomusaceae</taxon>
        <taxon>Sporomusa</taxon>
    </lineage>
</organism>
<comment type="function">
    <text evidence="2 10 12">Catalyzes the transfer of a dimethylallyl group onto the adenine at position 37 in tRNAs that read codons beginning with uridine, leading to the formation of N6-(dimethylallyl)adenosine (i(6)A).</text>
</comment>
<evidence type="ECO:0000313" key="15">
    <source>
        <dbReference type="Proteomes" id="UP000216052"/>
    </source>
</evidence>
<feature type="binding site" evidence="10">
    <location>
        <begin position="4"/>
        <end position="11"/>
    </location>
    <ligand>
        <name>ATP</name>
        <dbReference type="ChEBI" id="CHEBI:30616"/>
    </ligand>
</feature>
<dbReference type="GO" id="GO:0052381">
    <property type="term" value="F:tRNA dimethylallyltransferase activity"/>
    <property type="evidence" value="ECO:0007669"/>
    <property type="project" value="UniProtKB-EC"/>
</dbReference>
<evidence type="ECO:0000256" key="6">
    <source>
        <dbReference type="ARBA" id="ARBA00022741"/>
    </source>
</evidence>
<keyword evidence="8 10" id="KW-0460">Magnesium</keyword>
<feature type="binding site" evidence="10">
    <location>
        <begin position="6"/>
        <end position="11"/>
    </location>
    <ligand>
        <name>substrate</name>
    </ligand>
</feature>
<dbReference type="Gene3D" id="3.40.50.300">
    <property type="entry name" value="P-loop containing nucleotide triphosphate hydrolases"/>
    <property type="match status" value="1"/>
</dbReference>
<evidence type="ECO:0000256" key="7">
    <source>
        <dbReference type="ARBA" id="ARBA00022840"/>
    </source>
</evidence>
<keyword evidence="6 10" id="KW-0547">Nucleotide-binding</keyword>
<keyword evidence="15" id="KW-1185">Reference proteome</keyword>
<dbReference type="InterPro" id="IPR018022">
    <property type="entry name" value="IPT"/>
</dbReference>
<dbReference type="EMBL" id="CP155571">
    <property type="protein sequence ID" value="XFO72660.1"/>
    <property type="molecule type" value="Genomic_DNA"/>
</dbReference>
<protein>
    <recommendedName>
        <fullName evidence="10">tRNA dimethylallyltransferase</fullName>
        <ecNumber evidence="10">2.5.1.75</ecNumber>
    </recommendedName>
    <alternativeName>
        <fullName evidence="10">Dimethylallyl diphosphate:tRNA dimethylallyltransferase</fullName>
        <shortName evidence="10">DMAPP:tRNA dimethylallyltransferase</shortName>
        <shortName evidence="10">DMATase</shortName>
    </alternativeName>
    <alternativeName>
        <fullName evidence="10">Isopentenyl-diphosphate:tRNA isopentenyltransferase</fullName>
        <shortName evidence="10">IPP transferase</shortName>
        <shortName evidence="10">IPPT</shortName>
        <shortName evidence="10">IPTase</shortName>
    </alternativeName>
</protein>
<sequence>MVIGPTAVGKTKISIDLAKRLNTEIISGDSMLVYRGMNIGTAKPDLVERDGIVHYLIDILDPCQEFNVVDFQRYAQNIITQINNHGYIPILAGGTGLYVRALLEGYQFNKAPSDEKLRQELMKQAEQYGNQYLYDKLRQIQAETAARLHPNDQRRIIRALEVYYLSGEVVSQKKKAVNDLLYDVAVIGLTMDRASLYARINQRVDSMIQQGLVAEVAELLQQGVPPDCQAMQGIGYKEIAEYLLTGKDLEFTIDQIKQATRNFAKRQLTFYRRMSYITWFRVDEFEYYDQLLETIYKYVAGKFCVR</sequence>